<keyword evidence="4" id="KW-0032">Aminotransferase</keyword>
<dbReference type="PANTHER" id="PTHR43488">
    <property type="entry name" value="GLUTAMATE-PYRUVATE AMINOTRANSFERASE ALAA"/>
    <property type="match status" value="1"/>
</dbReference>
<dbReference type="InterPro" id="IPR015424">
    <property type="entry name" value="PyrdxlP-dep_Trfase"/>
</dbReference>
<dbReference type="OrthoDB" id="9803354at2"/>
<evidence type="ECO:0000259" key="12">
    <source>
        <dbReference type="Pfam" id="PF00155"/>
    </source>
</evidence>
<dbReference type="InterPro" id="IPR015422">
    <property type="entry name" value="PyrdxlP-dep_Trfase_small"/>
</dbReference>
<evidence type="ECO:0000256" key="5">
    <source>
        <dbReference type="ARBA" id="ARBA00022679"/>
    </source>
</evidence>
<name>A0A4R1G4F0_9GAMM</name>
<evidence type="ECO:0000256" key="1">
    <source>
        <dbReference type="ARBA" id="ARBA00001933"/>
    </source>
</evidence>
<evidence type="ECO:0000256" key="2">
    <source>
        <dbReference type="ARBA" id="ARBA00007441"/>
    </source>
</evidence>
<keyword evidence="14" id="KW-1185">Reference proteome</keyword>
<evidence type="ECO:0000313" key="14">
    <source>
        <dbReference type="Proteomes" id="UP000294546"/>
    </source>
</evidence>
<dbReference type="SUPFAM" id="SSF53383">
    <property type="entry name" value="PLP-dependent transferases"/>
    <property type="match status" value="1"/>
</dbReference>
<dbReference type="InterPro" id="IPR051926">
    <property type="entry name" value="Ala_Aminotransferase"/>
</dbReference>
<dbReference type="RefSeq" id="WP_132297430.1">
    <property type="nucleotide sequence ID" value="NZ_SMFU01000014.1"/>
</dbReference>
<dbReference type="Gene3D" id="3.40.640.10">
    <property type="entry name" value="Type I PLP-dependent aspartate aminotransferase-like (Major domain)"/>
    <property type="match status" value="1"/>
</dbReference>
<comment type="caution">
    <text evidence="13">The sequence shown here is derived from an EMBL/GenBank/DDBJ whole genome shotgun (WGS) entry which is preliminary data.</text>
</comment>
<keyword evidence="5" id="KW-0808">Transferase</keyword>
<evidence type="ECO:0000256" key="10">
    <source>
        <dbReference type="ARBA" id="ARBA00060661"/>
    </source>
</evidence>
<dbReference type="GO" id="GO:0004021">
    <property type="term" value="F:L-alanine:2-oxoglutarate aminotransferase activity"/>
    <property type="evidence" value="ECO:0007669"/>
    <property type="project" value="UniProtKB-EC"/>
</dbReference>
<organism evidence="13 14">
    <name type="scientific">Marinobacterium mangrovicola</name>
    <dbReference type="NCBI Taxonomy" id="1476959"/>
    <lineage>
        <taxon>Bacteria</taxon>
        <taxon>Pseudomonadati</taxon>
        <taxon>Pseudomonadota</taxon>
        <taxon>Gammaproteobacteria</taxon>
        <taxon>Oceanospirillales</taxon>
        <taxon>Oceanospirillaceae</taxon>
        <taxon>Marinobacterium</taxon>
    </lineage>
</organism>
<protein>
    <recommendedName>
        <fullName evidence="11">Glutamate-pyruvate aminotransferase AlaA</fullName>
        <ecNumber evidence="7">2.6.1.2</ecNumber>
    </recommendedName>
</protein>
<keyword evidence="6" id="KW-0663">Pyridoxal phosphate</keyword>
<comment type="subunit">
    <text evidence="3">Homodimer.</text>
</comment>
<comment type="pathway">
    <text evidence="10">Amino-acid biosynthesis; L-alanine biosynthesis.</text>
</comment>
<dbReference type="InterPro" id="IPR004839">
    <property type="entry name" value="Aminotransferase_I/II_large"/>
</dbReference>
<dbReference type="EC" id="2.6.1.2" evidence="7"/>
<dbReference type="FunFam" id="3.40.640.10:FF:000019">
    <property type="entry name" value="Pyridoxal phosphate-dependent aminotransferase"/>
    <property type="match status" value="1"/>
</dbReference>
<gene>
    <name evidence="13" type="ORF">CLV83_4230</name>
</gene>
<proteinExistence type="inferred from homology"/>
<comment type="cofactor">
    <cofactor evidence="1">
        <name>pyridoxal 5'-phosphate</name>
        <dbReference type="ChEBI" id="CHEBI:597326"/>
    </cofactor>
</comment>
<accession>A0A4R1G4F0</accession>
<comment type="similarity">
    <text evidence="2">Belongs to the class-I pyridoxal-phosphate-dependent aminotransferase family.</text>
</comment>
<reference evidence="13 14" key="1">
    <citation type="submission" date="2019-03" db="EMBL/GenBank/DDBJ databases">
        <title>Genomic Encyclopedia of Archaeal and Bacterial Type Strains, Phase II (KMG-II): from individual species to whole genera.</title>
        <authorList>
            <person name="Goeker M."/>
        </authorList>
    </citation>
    <scope>NUCLEOTIDE SEQUENCE [LARGE SCALE GENOMIC DNA]</scope>
    <source>
        <strain evidence="13 14">DSM 27697</strain>
    </source>
</reference>
<evidence type="ECO:0000256" key="6">
    <source>
        <dbReference type="ARBA" id="ARBA00022898"/>
    </source>
</evidence>
<dbReference type="AlphaFoldDB" id="A0A4R1G4F0"/>
<comment type="function">
    <text evidence="9">Involved in the biosynthesis of alanine. Catalyzes the transamination of pyruvate by glutamate, leading to the formation of L-alanine and 2-oxoglutarate. Is also able to catalyze the reverse reaction.</text>
</comment>
<dbReference type="InterPro" id="IPR015421">
    <property type="entry name" value="PyrdxlP-dep_Trfase_major"/>
</dbReference>
<evidence type="ECO:0000256" key="11">
    <source>
        <dbReference type="ARBA" id="ARBA00070476"/>
    </source>
</evidence>
<feature type="domain" description="Aminotransferase class I/classII large" evidence="12">
    <location>
        <begin position="35"/>
        <end position="383"/>
    </location>
</feature>
<evidence type="ECO:0000256" key="8">
    <source>
        <dbReference type="ARBA" id="ARBA00051882"/>
    </source>
</evidence>
<dbReference type="GO" id="GO:0030170">
    <property type="term" value="F:pyridoxal phosphate binding"/>
    <property type="evidence" value="ECO:0007669"/>
    <property type="project" value="InterPro"/>
</dbReference>
<dbReference type="EMBL" id="SMFU01000014">
    <property type="protein sequence ID" value="TCK02534.1"/>
    <property type="molecule type" value="Genomic_DNA"/>
</dbReference>
<sequence>MPAIRKSNKLINVCYDIRGPVLQEAKRLEDEGHRILKLNIGNPAPWGFDAPEEIVQDVILNLPSAQGYCDSKGLFSARKAVMQECQRKSIGNVSIDDIYIGNGVSELIVMSMQGLLNDNDEVLIPAPDYPLWTAAVSLAGGNAVHYHCDEQADWYPDIEDMRSKITDRTRGIVVINPNNPTGALYPPELLEQIIDLAREHKLILFADEIYDKILYDEAEHTSLASMADDVLCLTFNGLSKTYRAAGFRSGWLIVSGPKHNARDYIEGLDMLANMRLCANVPAQHAIQTALGGYQSINELLVPGGRLREQRDLAWEMLNAIPGVSCVKPKGAMYLFPKLDPQRYPILNDEKFALDLLMQQKVLIVQGSGFNMPDTQHFRLVFLPGKDLLTDSIERIGNFLRTYEQ</sequence>
<dbReference type="Gene3D" id="3.90.1150.10">
    <property type="entry name" value="Aspartate Aminotransferase, domain 1"/>
    <property type="match status" value="1"/>
</dbReference>
<dbReference type="PANTHER" id="PTHR43488:SF2">
    <property type="entry name" value="GLUTAMATE-PYRUVATE AMINOTRANSFERASE ALAA"/>
    <property type="match status" value="1"/>
</dbReference>
<evidence type="ECO:0000256" key="3">
    <source>
        <dbReference type="ARBA" id="ARBA00011738"/>
    </source>
</evidence>
<evidence type="ECO:0000313" key="13">
    <source>
        <dbReference type="EMBL" id="TCK02534.1"/>
    </source>
</evidence>
<evidence type="ECO:0000256" key="7">
    <source>
        <dbReference type="ARBA" id="ARBA00026106"/>
    </source>
</evidence>
<dbReference type="Pfam" id="PF00155">
    <property type="entry name" value="Aminotran_1_2"/>
    <property type="match status" value="1"/>
</dbReference>
<dbReference type="CDD" id="cd00609">
    <property type="entry name" value="AAT_like"/>
    <property type="match status" value="1"/>
</dbReference>
<comment type="catalytic activity">
    <reaction evidence="8">
        <text>L-alanine + 2-oxoglutarate = pyruvate + L-glutamate</text>
        <dbReference type="Rhea" id="RHEA:19453"/>
        <dbReference type="ChEBI" id="CHEBI:15361"/>
        <dbReference type="ChEBI" id="CHEBI:16810"/>
        <dbReference type="ChEBI" id="CHEBI:29985"/>
        <dbReference type="ChEBI" id="CHEBI:57972"/>
        <dbReference type="EC" id="2.6.1.2"/>
    </reaction>
    <physiologicalReaction direction="right-to-left" evidence="8">
        <dbReference type="Rhea" id="RHEA:19455"/>
    </physiologicalReaction>
</comment>
<dbReference type="Proteomes" id="UP000294546">
    <property type="component" value="Unassembled WGS sequence"/>
</dbReference>
<evidence type="ECO:0000256" key="9">
    <source>
        <dbReference type="ARBA" id="ARBA00057611"/>
    </source>
</evidence>
<evidence type="ECO:0000256" key="4">
    <source>
        <dbReference type="ARBA" id="ARBA00022576"/>
    </source>
</evidence>